<dbReference type="Gene3D" id="3.10.350.10">
    <property type="entry name" value="LysM domain"/>
    <property type="match status" value="1"/>
</dbReference>
<dbReference type="Gene3D" id="2.60.40.10">
    <property type="entry name" value="Immunoglobulins"/>
    <property type="match status" value="1"/>
</dbReference>
<feature type="signal peptide" evidence="1">
    <location>
        <begin position="1"/>
        <end position="23"/>
    </location>
</feature>
<evidence type="ECO:0000259" key="2">
    <source>
        <dbReference type="PROSITE" id="PS51782"/>
    </source>
</evidence>
<evidence type="ECO:0000256" key="1">
    <source>
        <dbReference type="SAM" id="SignalP"/>
    </source>
</evidence>
<dbReference type="CDD" id="cd00118">
    <property type="entry name" value="LysM"/>
    <property type="match status" value="1"/>
</dbReference>
<feature type="chain" id="PRO_5002983936" evidence="1">
    <location>
        <begin position="24"/>
        <end position="549"/>
    </location>
</feature>
<dbReference type="KEGG" id="app:CAP2UW1_2347"/>
<dbReference type="InterPro" id="IPR013783">
    <property type="entry name" value="Ig-like_fold"/>
</dbReference>
<dbReference type="InterPro" id="IPR018392">
    <property type="entry name" value="LysM"/>
</dbReference>
<name>C7RQ51_ACCRE</name>
<proteinExistence type="predicted"/>
<dbReference type="eggNOG" id="COG1652">
    <property type="taxonomic scope" value="Bacteria"/>
</dbReference>
<evidence type="ECO:0000313" key="3">
    <source>
        <dbReference type="EMBL" id="ACV35637.1"/>
    </source>
</evidence>
<dbReference type="HOGENOM" id="CLU_036396_1_0_4"/>
<dbReference type="SUPFAM" id="SSF54106">
    <property type="entry name" value="LysM domain"/>
    <property type="match status" value="1"/>
</dbReference>
<dbReference type="PIRSF" id="PIRSF029644">
    <property type="entry name" value="UCP029644"/>
    <property type="match status" value="1"/>
</dbReference>
<dbReference type="STRING" id="522306.CAP2UW1_2347"/>
<dbReference type="EMBL" id="CP001715">
    <property type="protein sequence ID" value="ACV35637.1"/>
    <property type="molecule type" value="Genomic_DNA"/>
</dbReference>
<sequence length="549" mass="58564" precursor="true">MNAAILPRMLTVLLLAVSLQAGAATAGRAAELPVWRYTVRPGDTLINIAERYLIDVRQWPAVQQANQVDDPYHLMPGTVLRIPAAWLRRLPAAATLATSSGAVRWRRGDGDWQAASSGQRLGSGSTLETLDDASALLRLADGSTVLLSPNSLIVLDSLGVFAGGLMADTRLRLQRGQTDIIANPAKRAHQRLLIQTPSAQAVVRGTSFRVGVDSKLSREETLAGLVGVSGGGRSVNVPRGMGTIARVGDQPIKPVPLLAAPDVSTLPSRFEHLPMRFPLPQPPGAEAWLGQVAPNKSFDRILLSKTARGESLSFADLANGDYVLRLRGIDTNGLQGQDAVHPFVVFARPFPPGLNRPGDSATIRTARPTFAWTSVQGVARYRLQVAGEPDFARPLHDATTEQNTWPVAEDLPAGGLYWRAASLDAADQQGPWSVAAGFTYQPGLGPVDLGRAALDCTSETIRLNLPKPPEGLVYEAILASAPGLEPALAQAQASDGTLDLPRPDGGTYYLGVRLLDRSDNTPGPLVVQKIDVPSGRLWLLLLLLVPLVL</sequence>
<reference evidence="3" key="1">
    <citation type="submission" date="2009-08" db="EMBL/GenBank/DDBJ databases">
        <authorList>
            <consortium name="US DOE Joint Genome Institute"/>
            <person name="Lucas S."/>
            <person name="Copeland A."/>
            <person name="Lapidus A."/>
            <person name="Glavina del Rio T."/>
            <person name="Dalin E."/>
            <person name="Tice H."/>
            <person name="Bruce D."/>
            <person name="Barry K."/>
            <person name="Pitluck S."/>
            <person name="Lowry S."/>
            <person name="Larimer F."/>
            <person name="Land M."/>
            <person name="Hauser L."/>
            <person name="Kyrpides N."/>
            <person name="Ivanova N."/>
            <person name="McMahon K.D."/>
            <person name="Hugenholtz P."/>
        </authorList>
    </citation>
    <scope>NUCLEOTIDE SEQUENCE</scope>
    <source>
        <strain evidence="3">UW-1</strain>
    </source>
</reference>
<dbReference type="AlphaFoldDB" id="C7RQ51"/>
<dbReference type="InterPro" id="IPR036779">
    <property type="entry name" value="LysM_dom_sf"/>
</dbReference>
<dbReference type="OrthoDB" id="9813091at2"/>
<gene>
    <name evidence="3" type="ordered locus">CAP2UW1_2347</name>
</gene>
<keyword evidence="1" id="KW-0732">Signal</keyword>
<feature type="domain" description="LysM" evidence="2">
    <location>
        <begin position="35"/>
        <end position="82"/>
    </location>
</feature>
<organism evidence="3">
    <name type="scientific">Accumulibacter regalis</name>
    <dbReference type="NCBI Taxonomy" id="522306"/>
    <lineage>
        <taxon>Bacteria</taxon>
        <taxon>Pseudomonadati</taxon>
        <taxon>Pseudomonadota</taxon>
        <taxon>Betaproteobacteria</taxon>
        <taxon>Candidatus Accumulibacter</taxon>
    </lineage>
</organism>
<dbReference type="InterPro" id="IPR006860">
    <property type="entry name" value="FecR"/>
</dbReference>
<dbReference type="Pfam" id="PF01476">
    <property type="entry name" value="LysM"/>
    <property type="match status" value="1"/>
</dbReference>
<dbReference type="PROSITE" id="PS51782">
    <property type="entry name" value="LYSM"/>
    <property type="match status" value="1"/>
</dbReference>
<dbReference type="Gene3D" id="2.60.120.1440">
    <property type="match status" value="1"/>
</dbReference>
<dbReference type="InterPro" id="IPR016930">
    <property type="entry name" value="UCP029644"/>
</dbReference>
<reference evidence="3" key="2">
    <citation type="submission" date="2009-09" db="EMBL/GenBank/DDBJ databases">
        <title>Complete sequence of chromosome of Candidatus Accumulibacter phosphatis clade IIA str. UW-1.</title>
        <authorList>
            <consortium name="US DOE Joint Genome Institute"/>
            <person name="Martin H.G."/>
            <person name="Ivanova N."/>
            <person name="Kunin V."/>
            <person name="Warnecke F."/>
            <person name="Barry K."/>
            <person name="He S."/>
            <person name="Salamov A."/>
            <person name="Szeto E."/>
            <person name="Dalin E."/>
            <person name="Pangilinan J.L."/>
            <person name="Lapidus A."/>
            <person name="Lowry S."/>
            <person name="Kyrpides N.C."/>
            <person name="McMahon K.D."/>
            <person name="Hugenholtz P."/>
        </authorList>
    </citation>
    <scope>NUCLEOTIDE SEQUENCE [LARGE SCALE GENOMIC DNA]</scope>
    <source>
        <strain evidence="3">UW-1</strain>
    </source>
</reference>
<dbReference type="SMART" id="SM00257">
    <property type="entry name" value="LysM"/>
    <property type="match status" value="1"/>
</dbReference>
<accession>C7RQ51</accession>
<dbReference type="Pfam" id="PF04773">
    <property type="entry name" value="FecR"/>
    <property type="match status" value="1"/>
</dbReference>
<protein>
    <submittedName>
        <fullName evidence="3">Peptidoglycan-binding LysM</fullName>
    </submittedName>
</protein>
<dbReference type="PANTHER" id="PTHR38731">
    <property type="entry name" value="LIPL45-RELATED LIPOPROTEIN-RELATED"/>
    <property type="match status" value="1"/>
</dbReference>
<dbReference type="eggNOG" id="COG4254">
    <property type="taxonomic scope" value="Bacteria"/>
</dbReference>